<dbReference type="KEGG" id="btw:BF38_4420"/>
<dbReference type="Proteomes" id="UP000501107">
    <property type="component" value="Chromosome"/>
</dbReference>
<dbReference type="GO" id="GO:0000166">
    <property type="term" value="F:nucleotide binding"/>
    <property type="evidence" value="ECO:0007669"/>
    <property type="project" value="InterPro"/>
</dbReference>
<dbReference type="Gene3D" id="3.40.50.720">
    <property type="entry name" value="NAD(P)-binding Rossmann-like Domain"/>
    <property type="match status" value="1"/>
</dbReference>
<evidence type="ECO:0000313" key="7">
    <source>
        <dbReference type="Proteomes" id="UP000031876"/>
    </source>
</evidence>
<gene>
    <name evidence="5" type="ORF">BF38_4420</name>
    <name evidence="6" type="ORF">FOC89_29865</name>
</gene>
<dbReference type="Pfam" id="PF02894">
    <property type="entry name" value="GFO_IDH_MocA_C"/>
    <property type="match status" value="1"/>
</dbReference>
<dbReference type="EMBL" id="CP009335">
    <property type="protein sequence ID" value="AJG77512.1"/>
    <property type="molecule type" value="Genomic_DNA"/>
</dbReference>
<evidence type="ECO:0000259" key="4">
    <source>
        <dbReference type="Pfam" id="PF02894"/>
    </source>
</evidence>
<dbReference type="InterPro" id="IPR004104">
    <property type="entry name" value="Gfo/Idh/MocA-like_OxRdtase_C"/>
</dbReference>
<proteinExistence type="inferred from homology"/>
<dbReference type="SUPFAM" id="SSF55347">
    <property type="entry name" value="Glyceraldehyde-3-phosphate dehydrogenase-like, C-terminal domain"/>
    <property type="match status" value="1"/>
</dbReference>
<evidence type="ECO:0000256" key="1">
    <source>
        <dbReference type="ARBA" id="ARBA00010928"/>
    </source>
</evidence>
<organism evidence="6 8">
    <name type="scientific">Bacillus thuringiensis</name>
    <dbReference type="NCBI Taxonomy" id="1428"/>
    <lineage>
        <taxon>Bacteria</taxon>
        <taxon>Bacillati</taxon>
        <taxon>Bacillota</taxon>
        <taxon>Bacilli</taxon>
        <taxon>Bacillales</taxon>
        <taxon>Bacillaceae</taxon>
        <taxon>Bacillus</taxon>
        <taxon>Bacillus cereus group</taxon>
    </lineage>
</organism>
<evidence type="ECO:0000256" key="2">
    <source>
        <dbReference type="ARBA" id="ARBA00023002"/>
    </source>
</evidence>
<dbReference type="Proteomes" id="UP000031876">
    <property type="component" value="Chromosome"/>
</dbReference>
<feature type="domain" description="Gfo/Idh/MocA-like oxidoreductase N-terminal" evidence="3">
    <location>
        <begin position="1"/>
        <end position="117"/>
    </location>
</feature>
<feature type="domain" description="Gfo/Idh/MocA-like oxidoreductase C-terminal" evidence="4">
    <location>
        <begin position="129"/>
        <end position="342"/>
    </location>
</feature>
<dbReference type="EMBL" id="CP053980">
    <property type="protein sequence ID" value="QKH27983.1"/>
    <property type="molecule type" value="Genomic_DNA"/>
</dbReference>
<protein>
    <submittedName>
        <fullName evidence="6">Gfo/Idh/MocA family oxidoreductase</fullName>
    </submittedName>
</protein>
<reference evidence="6 8" key="2">
    <citation type="submission" date="2020-05" db="EMBL/GenBank/DDBJ databases">
        <title>FDA dAtabase for Regulatory Grade micrObial Sequences (FDA-ARGOS): Supporting development and validation of Infectious Disease Dx tests.</title>
        <authorList>
            <person name="Nelson B."/>
            <person name="Plummer A."/>
            <person name="Tallon L."/>
            <person name="Sadzewicz L."/>
            <person name="Zhao X."/>
            <person name="Vavikolanu K."/>
            <person name="Mehta A."/>
            <person name="Aluvathingal J."/>
            <person name="Nadendla S."/>
            <person name="Myers T."/>
            <person name="Yan Y."/>
            <person name="Sichtig H."/>
        </authorList>
    </citation>
    <scope>NUCLEOTIDE SEQUENCE [LARGE SCALE GENOMIC DNA]</scope>
    <source>
        <strain evidence="6 8">FDAARGOS_795</strain>
    </source>
</reference>
<dbReference type="GO" id="GO:0016491">
    <property type="term" value="F:oxidoreductase activity"/>
    <property type="evidence" value="ECO:0007669"/>
    <property type="project" value="UniProtKB-KW"/>
</dbReference>
<accession>A0A0B5NVM8</accession>
<dbReference type="Pfam" id="PF01408">
    <property type="entry name" value="GFO_IDH_MocA"/>
    <property type="match status" value="1"/>
</dbReference>
<dbReference type="InterPro" id="IPR000683">
    <property type="entry name" value="Gfo/Idh/MocA-like_OxRdtase_N"/>
</dbReference>
<dbReference type="InterPro" id="IPR036291">
    <property type="entry name" value="NAD(P)-bd_dom_sf"/>
</dbReference>
<evidence type="ECO:0000313" key="5">
    <source>
        <dbReference type="EMBL" id="AJG77512.1"/>
    </source>
</evidence>
<evidence type="ECO:0000313" key="8">
    <source>
        <dbReference type="Proteomes" id="UP000501107"/>
    </source>
</evidence>
<sequence length="349" mass="39468">MNIGIIGAGSIARAHSRALSTIDNCKLVGVYDVNSENADKLVGDFGGKVFDSYEELLEVVDGVIISSPNFCHKSQAVQALLTNKHVLCEKPMAISCEEAKYMMTIAKNTNLVASMGFNYRYLSYVKALKQLIQNEELGEIVVIRLHFKKNSAFRRTSFTWRDDFQSNRTSGALGDLGIHLIDLLWFLFESDFREDTVRTKIKTNVKEKESKPVFVDDYAEVYGQLENKVFVNITTSKSSFPDDCGFSIEVIGTKKEYKYSSKEPNKYILFDGLEKHEIALPLPLLVDPENEIFEWSDSFRSEILEWAKAAEDGPKKSVATFEDGFRSQVILDMFFDKSSSNKERSVATI</sequence>
<dbReference type="InterPro" id="IPR051317">
    <property type="entry name" value="Gfo/Idh/MocA_oxidoreduct"/>
</dbReference>
<dbReference type="SUPFAM" id="SSF51735">
    <property type="entry name" value="NAD(P)-binding Rossmann-fold domains"/>
    <property type="match status" value="1"/>
</dbReference>
<comment type="similarity">
    <text evidence="1">Belongs to the Gfo/Idh/MocA family.</text>
</comment>
<reference evidence="5 7" key="1">
    <citation type="journal article" date="2015" name="Genome Announc.">
        <title>Complete genome sequences for 35 biothreat assay-relevant bacillus species.</title>
        <authorList>
            <person name="Johnson S.L."/>
            <person name="Daligault H.E."/>
            <person name="Davenport K.W."/>
            <person name="Jaissle J."/>
            <person name="Frey K.G."/>
            <person name="Ladner J.T."/>
            <person name="Broomall S.M."/>
            <person name="Bishop-Lilly K.A."/>
            <person name="Bruce D.C."/>
            <person name="Gibbons H.S."/>
            <person name="Coyne S.R."/>
            <person name="Lo C.C."/>
            <person name="Meincke L."/>
            <person name="Munk A.C."/>
            <person name="Koroleva G.I."/>
            <person name="Rosenzweig C.N."/>
            <person name="Palacios G.F."/>
            <person name="Redden C.L."/>
            <person name="Minogue T.D."/>
            <person name="Chain P.S."/>
        </authorList>
    </citation>
    <scope>NUCLEOTIDE SEQUENCE [LARGE SCALE GENOMIC DNA]</scope>
    <source>
        <strain evidence="5 7">HD1011</strain>
    </source>
</reference>
<dbReference type="RefSeq" id="WP_001020523.1">
    <property type="nucleotide sequence ID" value="NZ_CP009335.1"/>
</dbReference>
<keyword evidence="2" id="KW-0560">Oxidoreductase</keyword>
<evidence type="ECO:0000259" key="3">
    <source>
        <dbReference type="Pfam" id="PF01408"/>
    </source>
</evidence>
<name>A0A0B5NVM8_BACTU</name>
<dbReference type="AlphaFoldDB" id="A0A0B5NVM8"/>
<dbReference type="PANTHER" id="PTHR43708:SF5">
    <property type="entry name" value="CONSERVED EXPRESSED OXIDOREDUCTASE (EUROFUNG)-RELATED"/>
    <property type="match status" value="1"/>
</dbReference>
<dbReference type="Gene3D" id="3.30.360.10">
    <property type="entry name" value="Dihydrodipicolinate Reductase, domain 2"/>
    <property type="match status" value="1"/>
</dbReference>
<evidence type="ECO:0000313" key="6">
    <source>
        <dbReference type="EMBL" id="QKH27983.1"/>
    </source>
</evidence>
<dbReference type="PANTHER" id="PTHR43708">
    <property type="entry name" value="CONSERVED EXPRESSED OXIDOREDUCTASE (EUROFUNG)"/>
    <property type="match status" value="1"/>
</dbReference>